<dbReference type="InterPro" id="IPR036380">
    <property type="entry name" value="Isochorismatase-like_sf"/>
</dbReference>
<dbReference type="EMBL" id="JQAR01000010">
    <property type="protein sequence ID" value="KRN30002.1"/>
    <property type="molecule type" value="Genomic_DNA"/>
</dbReference>
<organism evidence="4 5">
    <name type="scientific">Liquorilactobacillus mali</name>
    <dbReference type="NCBI Taxonomy" id="1618"/>
    <lineage>
        <taxon>Bacteria</taxon>
        <taxon>Bacillati</taxon>
        <taxon>Bacillota</taxon>
        <taxon>Bacilli</taxon>
        <taxon>Lactobacillales</taxon>
        <taxon>Lactobacillaceae</taxon>
        <taxon>Liquorilactobacillus</taxon>
    </lineage>
</organism>
<dbReference type="CDD" id="cd01014">
    <property type="entry name" value="nicotinamidase_related"/>
    <property type="match status" value="1"/>
</dbReference>
<protein>
    <recommendedName>
        <fullName evidence="3">Isochorismatase-like domain-containing protein</fullName>
    </recommendedName>
</protein>
<dbReference type="AlphaFoldDB" id="A0A0R2FN76"/>
<dbReference type="PANTHER" id="PTHR43540">
    <property type="entry name" value="PEROXYUREIDOACRYLATE/UREIDOACRYLATE AMIDOHYDROLASE-RELATED"/>
    <property type="match status" value="1"/>
</dbReference>
<dbReference type="STRING" id="1618.IV36_GL000271"/>
<evidence type="ECO:0000256" key="1">
    <source>
        <dbReference type="ARBA" id="ARBA00006336"/>
    </source>
</evidence>
<evidence type="ECO:0000256" key="2">
    <source>
        <dbReference type="ARBA" id="ARBA00022801"/>
    </source>
</evidence>
<dbReference type="PATRIC" id="fig|1618.3.peg.271"/>
<dbReference type="OrthoDB" id="9785724at2"/>
<dbReference type="GO" id="GO:0016787">
    <property type="term" value="F:hydrolase activity"/>
    <property type="evidence" value="ECO:0007669"/>
    <property type="project" value="UniProtKB-KW"/>
</dbReference>
<comment type="caution">
    <text evidence="4">The sequence shown here is derived from an EMBL/GenBank/DDBJ whole genome shotgun (WGS) entry which is preliminary data.</text>
</comment>
<dbReference type="RefSeq" id="WP_056991310.1">
    <property type="nucleotide sequence ID" value="NZ_JATAAJ010000002.1"/>
</dbReference>
<accession>A0A0R2FN76</accession>
<feature type="domain" description="Isochorismatase-like" evidence="3">
    <location>
        <begin position="6"/>
        <end position="152"/>
    </location>
</feature>
<dbReference type="SUPFAM" id="SSF52499">
    <property type="entry name" value="Isochorismatase-like hydrolases"/>
    <property type="match status" value="1"/>
</dbReference>
<proteinExistence type="inferred from homology"/>
<comment type="similarity">
    <text evidence="1">Belongs to the isochorismatase family.</text>
</comment>
<name>A0A0R2FN76_9LACO</name>
<dbReference type="Proteomes" id="UP000051727">
    <property type="component" value="Unassembled WGS sequence"/>
</dbReference>
<gene>
    <name evidence="4" type="ORF">IV36_GL000271</name>
</gene>
<dbReference type="Pfam" id="PF00857">
    <property type="entry name" value="Isochorismatase"/>
    <property type="match status" value="1"/>
</dbReference>
<dbReference type="PANTHER" id="PTHR43540:SF14">
    <property type="entry name" value="ISOCHORISMATASE"/>
    <property type="match status" value="1"/>
</dbReference>
<evidence type="ECO:0000259" key="3">
    <source>
        <dbReference type="Pfam" id="PF00857"/>
    </source>
</evidence>
<reference evidence="4 5" key="1">
    <citation type="journal article" date="2015" name="Genome Announc.">
        <title>Expanding the biotechnology potential of lactobacilli through comparative genomics of 213 strains and associated genera.</title>
        <authorList>
            <person name="Sun Z."/>
            <person name="Harris H.M."/>
            <person name="McCann A."/>
            <person name="Guo C."/>
            <person name="Argimon S."/>
            <person name="Zhang W."/>
            <person name="Yang X."/>
            <person name="Jeffery I.B."/>
            <person name="Cooney J.C."/>
            <person name="Kagawa T.F."/>
            <person name="Liu W."/>
            <person name="Song Y."/>
            <person name="Salvetti E."/>
            <person name="Wrobel A."/>
            <person name="Rasinkangas P."/>
            <person name="Parkhill J."/>
            <person name="Rea M.C."/>
            <person name="O'Sullivan O."/>
            <person name="Ritari J."/>
            <person name="Douillard F.P."/>
            <person name="Paul Ross R."/>
            <person name="Yang R."/>
            <person name="Briner A.E."/>
            <person name="Felis G.E."/>
            <person name="de Vos W.M."/>
            <person name="Barrangou R."/>
            <person name="Klaenhammer T.R."/>
            <person name="Caufield P.W."/>
            <person name="Cui Y."/>
            <person name="Zhang H."/>
            <person name="O'Toole P.W."/>
        </authorList>
    </citation>
    <scope>NUCLEOTIDE SEQUENCE [LARGE SCALE GENOMIC DNA]</scope>
    <source>
        <strain evidence="4 5">ATCC 27304</strain>
    </source>
</reference>
<evidence type="ECO:0000313" key="4">
    <source>
        <dbReference type="EMBL" id="KRN30002.1"/>
    </source>
</evidence>
<dbReference type="InterPro" id="IPR000868">
    <property type="entry name" value="Isochorismatase-like_dom"/>
</dbReference>
<keyword evidence="2" id="KW-0378">Hydrolase</keyword>
<dbReference type="InterPro" id="IPR050272">
    <property type="entry name" value="Isochorismatase-like_hydrls"/>
</dbReference>
<evidence type="ECO:0000313" key="5">
    <source>
        <dbReference type="Proteomes" id="UP000051727"/>
    </source>
</evidence>
<dbReference type="Gene3D" id="3.40.50.850">
    <property type="entry name" value="Isochorismatase-like"/>
    <property type="match status" value="1"/>
</dbReference>
<sequence length="165" mass="19177">MPLADALLTIDFQNGVCKGPTPVVDLENCIYKINKRIALYRQSEKPIIFVQHNDNELVKDQRDWLIINELNTKNDDYYVQKRHANSFYKTTLKTILDENTVNTIEICGAQTEYCVDTTIKMAHGLGYKLQMVRGTATTIANDYMDAKTTNLFYENIWNHRFLEFV</sequence>